<dbReference type="Gene3D" id="3.40.50.720">
    <property type="entry name" value="NAD(P)-binding Rossmann-like Domain"/>
    <property type="match status" value="1"/>
</dbReference>
<dbReference type="InterPro" id="IPR036291">
    <property type="entry name" value="NAD(P)-bd_dom_sf"/>
</dbReference>
<dbReference type="PANTHER" id="PTHR43439:SF2">
    <property type="entry name" value="ENZYME, PUTATIVE (JCVI)-RELATED"/>
    <property type="match status" value="1"/>
</dbReference>
<keyword evidence="5" id="KW-1185">Reference proteome</keyword>
<keyword evidence="1" id="KW-0596">Phosphopantetheine</keyword>
<dbReference type="OrthoDB" id="429813at2759"/>
<dbReference type="STRING" id="670580.A0A1X6N1R8"/>
<protein>
    <recommendedName>
        <fullName evidence="3">Polyketide synthase-like phosphopantetheine-binding domain-containing protein</fullName>
    </recommendedName>
</protein>
<dbReference type="AlphaFoldDB" id="A0A1X6N1R8"/>
<dbReference type="Gene3D" id="3.40.50.980">
    <property type="match status" value="1"/>
</dbReference>
<dbReference type="Proteomes" id="UP000194127">
    <property type="component" value="Unassembled WGS sequence"/>
</dbReference>
<gene>
    <name evidence="4" type="ORF">POSPLADRAFT_1142499</name>
</gene>
<proteinExistence type="predicted"/>
<evidence type="ECO:0000313" key="5">
    <source>
        <dbReference type="Proteomes" id="UP000194127"/>
    </source>
</evidence>
<dbReference type="InterPro" id="IPR051414">
    <property type="entry name" value="Adenylate-forming_Reductase"/>
</dbReference>
<dbReference type="Gene3D" id="1.10.1200.10">
    <property type="entry name" value="ACP-like"/>
    <property type="match status" value="1"/>
</dbReference>
<reference evidence="4 5" key="1">
    <citation type="submission" date="2017-04" db="EMBL/GenBank/DDBJ databases">
        <title>Genome Sequence of the Model Brown-Rot Fungus Postia placenta SB12.</title>
        <authorList>
            <consortium name="DOE Joint Genome Institute"/>
            <person name="Gaskell J."/>
            <person name="Kersten P."/>
            <person name="Larrondo L.F."/>
            <person name="Canessa P."/>
            <person name="Martinez D."/>
            <person name="Hibbett D."/>
            <person name="Schmoll M."/>
            <person name="Kubicek C.P."/>
            <person name="Martinez A.T."/>
            <person name="Yadav J."/>
            <person name="Master E."/>
            <person name="Magnuson J.K."/>
            <person name="James T."/>
            <person name="Yaver D."/>
            <person name="Berka R."/>
            <person name="Labutti K."/>
            <person name="Lipzen A."/>
            <person name="Aerts A."/>
            <person name="Barry K."/>
            <person name="Henrissat B."/>
            <person name="Blanchette R."/>
            <person name="Grigoriev I."/>
            <person name="Cullen D."/>
        </authorList>
    </citation>
    <scope>NUCLEOTIDE SEQUENCE [LARGE SCALE GENOMIC DNA]</scope>
    <source>
        <strain evidence="4 5">MAD-698-R-SB12</strain>
    </source>
</reference>
<dbReference type="InterPro" id="IPR036736">
    <property type="entry name" value="ACP-like_sf"/>
</dbReference>
<accession>A0A1X6N1R8</accession>
<keyword evidence="2" id="KW-0597">Phosphoprotein</keyword>
<dbReference type="Pfam" id="PF07993">
    <property type="entry name" value="NAD_binding_4"/>
    <property type="match status" value="1"/>
</dbReference>
<dbReference type="SMART" id="SM00823">
    <property type="entry name" value="PKS_PP"/>
    <property type="match status" value="1"/>
</dbReference>
<name>A0A1X6N1R8_9APHY</name>
<feature type="domain" description="Polyketide synthase-like phosphopantetheine-binding" evidence="3">
    <location>
        <begin position="475"/>
        <end position="550"/>
    </location>
</feature>
<dbReference type="GeneID" id="36330383"/>
<dbReference type="SUPFAM" id="SSF56801">
    <property type="entry name" value="Acetyl-CoA synthetase-like"/>
    <property type="match status" value="1"/>
</dbReference>
<dbReference type="SUPFAM" id="SSF47336">
    <property type="entry name" value="ACP-like"/>
    <property type="match status" value="1"/>
</dbReference>
<organism evidence="4 5">
    <name type="scientific">Postia placenta MAD-698-R-SB12</name>
    <dbReference type="NCBI Taxonomy" id="670580"/>
    <lineage>
        <taxon>Eukaryota</taxon>
        <taxon>Fungi</taxon>
        <taxon>Dikarya</taxon>
        <taxon>Basidiomycota</taxon>
        <taxon>Agaricomycotina</taxon>
        <taxon>Agaricomycetes</taxon>
        <taxon>Polyporales</taxon>
        <taxon>Adustoporiaceae</taxon>
        <taxon>Rhodonia</taxon>
    </lineage>
</organism>
<evidence type="ECO:0000259" key="3">
    <source>
        <dbReference type="SMART" id="SM00823"/>
    </source>
</evidence>
<dbReference type="InterPro" id="IPR013120">
    <property type="entry name" value="FAR_NAD-bd"/>
</dbReference>
<dbReference type="InterPro" id="IPR020806">
    <property type="entry name" value="PKS_PP-bd"/>
</dbReference>
<evidence type="ECO:0000256" key="1">
    <source>
        <dbReference type="ARBA" id="ARBA00022450"/>
    </source>
</evidence>
<dbReference type="SUPFAM" id="SSF51735">
    <property type="entry name" value="NAD(P)-binding Rossmann-fold domains"/>
    <property type="match status" value="1"/>
</dbReference>
<evidence type="ECO:0000313" key="4">
    <source>
        <dbReference type="EMBL" id="OSX62406.1"/>
    </source>
</evidence>
<sequence length="977" mass="107891">MASSDRFLLPIVPQIHGSSCSTFKMPPLGGSLTLPELYEWHAEHCPEHPLFVFAQEDGSLHKICWPEVLRAVYTGVKIIRDRTHWQAGMTKAPVVAILSNSDSVPYATTTMAIMRANCTAFLISSRNSPAAVAHLLNKVGAQHLLIGDEPSMTGLCKESLDILKTQYSEATVPETSAMLGFGELYLPVSQNPSRNDVPYEYKGAEEPAVILHSSGSYHPYFRVSSAQNLVSWLFSCLVRLLTRWARVPSVTPFLAEVSRDWEYLKLPRHISAKMIPSGEGAFELVILANEYGCLSVFNTNIDGVDAYATSDLLVEHPTKSGYWKVIGRVDDQIMHSTGEKTNPDPLEAIMNLDPHVSASLMFGRGRFQVGMLINPKADHVFDILDEGKLPEFRNKVWPTVEKMNKLAPQHSRLFKEMILVTRPTKPFSYTAKHSIRRGAIIRDYEDEIAALYDTVDASAQSSIQPPTDWALPATIEYVRTVVGKVMVHPVTDNDDVFQHGCDSLQATYIRNMILRALRDTTKMDTRNIGDGFVYDHPTISSLAAFVSSIAQGMHDAAAAGPTTSARILSMRAMLAKYSAHFSARPQTLLPSQPERDVVLVTGTTGSLGCHLLALLVADPKVGRVYAFNRPAKSQMPLRERQKLALADRGLDACIVDLEKVVLLEGSLTSGNLGLEEIMYEKVASPSTNNLYTAWRVDFVINLESFEDSIAGVRRLVDFALTSPLPQPPRVLLESSIGVFQSSSVTSDVVFTEGPIEPDLAAGTGYGESKWVSEQILYAAATKASLNTLVVRVGQVCGGLDGVWNVHEWFPTLVQSAPRLQCFPDDNKEVNWVPVEIAAGAIIDLRHHTSNTTRTVHLVHPRPVSWHSLASAIASELAVPLVSYSEWLAKLEQAHQADNDLGNTEQGNSRDLRALQLLPFFRSVANKIHLTRMAMGMPTLSIEHALLRSPTLADPTVCQLGEEDVKRWLAYWRKVGLF</sequence>
<dbReference type="EMBL" id="KZ110597">
    <property type="protein sequence ID" value="OSX62406.1"/>
    <property type="molecule type" value="Genomic_DNA"/>
</dbReference>
<dbReference type="RefSeq" id="XP_024339200.1">
    <property type="nucleotide sequence ID" value="XM_024485434.1"/>
</dbReference>
<dbReference type="Pfam" id="PF23562">
    <property type="entry name" value="AMP-binding_C_3"/>
    <property type="match status" value="1"/>
</dbReference>
<evidence type="ECO:0000256" key="2">
    <source>
        <dbReference type="ARBA" id="ARBA00022553"/>
    </source>
</evidence>
<dbReference type="PANTHER" id="PTHR43439">
    <property type="entry name" value="PHENYLACETATE-COENZYME A LIGASE"/>
    <property type="match status" value="1"/>
</dbReference>
<dbReference type="GO" id="GO:0031177">
    <property type="term" value="F:phosphopantetheine binding"/>
    <property type="evidence" value="ECO:0007669"/>
    <property type="project" value="InterPro"/>
</dbReference>